<dbReference type="AlphaFoldDB" id="A0A0K2TPG3"/>
<evidence type="ECO:0000313" key="1">
    <source>
        <dbReference type="EMBL" id="CDW27898.1"/>
    </source>
</evidence>
<name>A0A0K2TPG3_LEPSM</name>
<reference evidence="1" key="1">
    <citation type="submission" date="2014-05" db="EMBL/GenBank/DDBJ databases">
        <authorList>
            <person name="Chronopoulou M."/>
        </authorList>
    </citation>
    <scope>NUCLEOTIDE SEQUENCE</scope>
    <source>
        <tissue evidence="1">Whole organism</tissue>
    </source>
</reference>
<dbReference type="EMBL" id="HACA01010537">
    <property type="protein sequence ID" value="CDW27898.1"/>
    <property type="molecule type" value="Transcribed_RNA"/>
</dbReference>
<protein>
    <submittedName>
        <fullName evidence="1">Uncharacterized protein</fullName>
    </submittedName>
</protein>
<accession>A0A0K2TPG3</accession>
<proteinExistence type="predicted"/>
<sequence>MSVGFQWLLFRLHKNPAFAQGILLVFQELFANYHEVSPLKRVLFFCNKIIGVSLQNSRS</sequence>
<organism evidence="1">
    <name type="scientific">Lepeophtheirus salmonis</name>
    <name type="common">Salmon louse</name>
    <name type="synonym">Caligus salmonis</name>
    <dbReference type="NCBI Taxonomy" id="72036"/>
    <lineage>
        <taxon>Eukaryota</taxon>
        <taxon>Metazoa</taxon>
        <taxon>Ecdysozoa</taxon>
        <taxon>Arthropoda</taxon>
        <taxon>Crustacea</taxon>
        <taxon>Multicrustacea</taxon>
        <taxon>Hexanauplia</taxon>
        <taxon>Copepoda</taxon>
        <taxon>Siphonostomatoida</taxon>
        <taxon>Caligidae</taxon>
        <taxon>Lepeophtheirus</taxon>
    </lineage>
</organism>